<keyword evidence="2" id="KW-0808">Transferase</keyword>
<dbReference type="Gene3D" id="3.40.50.10540">
    <property type="entry name" value="Crotonobetainyl-coa:carnitine coa-transferase, domain 1"/>
    <property type="match status" value="1"/>
</dbReference>
<evidence type="ECO:0000313" key="4">
    <source>
        <dbReference type="Proteomes" id="UP000287033"/>
    </source>
</evidence>
<dbReference type="InterPro" id="IPR050483">
    <property type="entry name" value="CoA-transferase_III_domain"/>
</dbReference>
<protein>
    <submittedName>
        <fullName evidence="3">Uncharacterized protein</fullName>
    </submittedName>
</protein>
<gene>
    <name evidence="3" type="ORF">chiPu_0000039</name>
</gene>
<accession>A0A401RN39</accession>
<dbReference type="GO" id="GO:0005739">
    <property type="term" value="C:mitochondrion"/>
    <property type="evidence" value="ECO:0007669"/>
    <property type="project" value="TreeGrafter"/>
</dbReference>
<evidence type="ECO:0000256" key="1">
    <source>
        <dbReference type="ARBA" id="ARBA00008383"/>
    </source>
</evidence>
<dbReference type="PANTHER" id="PTHR48207">
    <property type="entry name" value="SUCCINATE--HYDROXYMETHYLGLUTARATE COA-TRANSFERASE"/>
    <property type="match status" value="1"/>
</dbReference>
<dbReference type="InterPro" id="IPR023606">
    <property type="entry name" value="CoA-Trfase_III_dom_1_sf"/>
</dbReference>
<dbReference type="SUPFAM" id="SSF89796">
    <property type="entry name" value="CoA-transferase family III (CaiB/BaiF)"/>
    <property type="match status" value="1"/>
</dbReference>
<keyword evidence="4" id="KW-1185">Reference proteome</keyword>
<dbReference type="InterPro" id="IPR003673">
    <property type="entry name" value="CoA-Trfase_fam_III"/>
</dbReference>
<name>A0A401RN39_CHIPU</name>
<comment type="caution">
    <text evidence="3">The sequence shown here is derived from an EMBL/GenBank/DDBJ whole genome shotgun (WGS) entry which is preliminary data.</text>
</comment>
<dbReference type="AlphaFoldDB" id="A0A401RN39"/>
<dbReference type="OMA" id="GIITQHA"/>
<dbReference type="OrthoDB" id="5863171at2759"/>
<dbReference type="Proteomes" id="UP000287033">
    <property type="component" value="Unassembled WGS sequence"/>
</dbReference>
<proteinExistence type="inferred from homology"/>
<dbReference type="STRING" id="137246.A0A401RN39"/>
<evidence type="ECO:0000313" key="3">
    <source>
        <dbReference type="EMBL" id="GCC19510.1"/>
    </source>
</evidence>
<dbReference type="GO" id="GO:0047369">
    <property type="term" value="F:succinate-hydroxymethylglutarate CoA-transferase activity"/>
    <property type="evidence" value="ECO:0007669"/>
    <property type="project" value="TreeGrafter"/>
</dbReference>
<reference evidence="3 4" key="1">
    <citation type="journal article" date="2018" name="Nat. Ecol. Evol.">
        <title>Shark genomes provide insights into elasmobranch evolution and the origin of vertebrates.</title>
        <authorList>
            <person name="Hara Y"/>
            <person name="Yamaguchi K"/>
            <person name="Onimaru K"/>
            <person name="Kadota M"/>
            <person name="Koyanagi M"/>
            <person name="Keeley SD"/>
            <person name="Tatsumi K"/>
            <person name="Tanaka K"/>
            <person name="Motone F"/>
            <person name="Kageyama Y"/>
            <person name="Nozu R"/>
            <person name="Adachi N"/>
            <person name="Nishimura O"/>
            <person name="Nakagawa R"/>
            <person name="Tanegashima C"/>
            <person name="Kiyatake I"/>
            <person name="Matsumoto R"/>
            <person name="Murakumo K"/>
            <person name="Nishida K"/>
            <person name="Terakita A"/>
            <person name="Kuratani S"/>
            <person name="Sato K"/>
            <person name="Hyodo S Kuraku.S."/>
        </authorList>
    </citation>
    <scope>NUCLEOTIDE SEQUENCE [LARGE SCALE GENOMIC DNA]</scope>
</reference>
<comment type="similarity">
    <text evidence="1">Belongs to the CoA-transferase III family.</text>
</comment>
<organism evidence="3 4">
    <name type="scientific">Chiloscyllium punctatum</name>
    <name type="common">Brownbanded bambooshark</name>
    <name type="synonym">Hemiscyllium punctatum</name>
    <dbReference type="NCBI Taxonomy" id="137246"/>
    <lineage>
        <taxon>Eukaryota</taxon>
        <taxon>Metazoa</taxon>
        <taxon>Chordata</taxon>
        <taxon>Craniata</taxon>
        <taxon>Vertebrata</taxon>
        <taxon>Chondrichthyes</taxon>
        <taxon>Elasmobranchii</taxon>
        <taxon>Galeomorphii</taxon>
        <taxon>Galeoidea</taxon>
        <taxon>Orectolobiformes</taxon>
        <taxon>Hemiscylliidae</taxon>
        <taxon>Chiloscyllium</taxon>
    </lineage>
</organism>
<evidence type="ECO:0000256" key="2">
    <source>
        <dbReference type="ARBA" id="ARBA00022679"/>
    </source>
</evidence>
<sequence length="95" mass="10560">MEGFLEFGDLNEAETRRHRKVIHNDLILEMNHPTAGNITVPGPAVRFSDFKVSNPKPPPLIGQHTVAILKNLLGYSESYINELLAAGIVDQHAHH</sequence>
<dbReference type="PANTHER" id="PTHR48207:SF3">
    <property type="entry name" value="SUCCINATE--HYDROXYMETHYLGLUTARATE COA-TRANSFERASE"/>
    <property type="match status" value="1"/>
</dbReference>
<dbReference type="Pfam" id="PF02515">
    <property type="entry name" value="CoA_transf_3"/>
    <property type="match status" value="1"/>
</dbReference>
<dbReference type="EMBL" id="BEZZ01000001">
    <property type="protein sequence ID" value="GCC19510.1"/>
    <property type="molecule type" value="Genomic_DNA"/>
</dbReference>